<keyword evidence="1" id="KW-1133">Transmembrane helix</keyword>
<feature type="transmembrane region" description="Helical" evidence="1">
    <location>
        <begin position="67"/>
        <end position="88"/>
    </location>
</feature>
<feature type="transmembrane region" description="Helical" evidence="1">
    <location>
        <begin position="129"/>
        <end position="149"/>
    </location>
</feature>
<feature type="transmembrane region" description="Helical" evidence="1">
    <location>
        <begin position="41"/>
        <end position="61"/>
    </location>
</feature>
<dbReference type="PANTHER" id="PTHR40700">
    <property type="entry name" value="HYPOTHETICAL MEMBRANE PROTEIN, CONSERVED, DUF63 FAMILY"/>
    <property type="match status" value="1"/>
</dbReference>
<keyword evidence="1" id="KW-0812">Transmembrane</keyword>
<dbReference type="Pfam" id="PF01889">
    <property type="entry name" value="DUF63"/>
    <property type="match status" value="1"/>
</dbReference>
<accession>A0A830FJD7</accession>
<feature type="transmembrane region" description="Helical" evidence="1">
    <location>
        <begin position="243"/>
        <end position="267"/>
    </location>
</feature>
<reference evidence="2" key="2">
    <citation type="submission" date="2020-09" db="EMBL/GenBank/DDBJ databases">
        <authorList>
            <person name="Sun Q."/>
            <person name="Ohkuma M."/>
        </authorList>
    </citation>
    <scope>NUCLEOTIDE SEQUENCE</scope>
    <source>
        <strain evidence="2">JCM 16108</strain>
    </source>
</reference>
<comment type="caution">
    <text evidence="2">The sequence shown here is derived from an EMBL/GenBank/DDBJ whole genome shotgun (WGS) entry which is preliminary data.</text>
</comment>
<feature type="transmembrane region" description="Helical" evidence="1">
    <location>
        <begin position="207"/>
        <end position="231"/>
    </location>
</feature>
<dbReference type="EMBL" id="JAGGKO010000001">
    <property type="protein sequence ID" value="MBP1953985.1"/>
    <property type="molecule type" value="Genomic_DNA"/>
</dbReference>
<dbReference type="RefSeq" id="WP_188869233.1">
    <property type="nucleotide sequence ID" value="NZ_BMOO01000001.1"/>
</dbReference>
<name>A0A830FJD7_9EURY</name>
<organism evidence="2 4">
    <name type="scientific">Halarchaeum rubridurum</name>
    <dbReference type="NCBI Taxonomy" id="489911"/>
    <lineage>
        <taxon>Archaea</taxon>
        <taxon>Methanobacteriati</taxon>
        <taxon>Methanobacteriota</taxon>
        <taxon>Stenosarchaea group</taxon>
        <taxon>Halobacteria</taxon>
        <taxon>Halobacteriales</taxon>
        <taxon>Halobacteriaceae</taxon>
    </lineage>
</organism>
<dbReference type="Proteomes" id="UP000614609">
    <property type="component" value="Unassembled WGS sequence"/>
</dbReference>
<dbReference type="Proteomes" id="UP000765891">
    <property type="component" value="Unassembled WGS sequence"/>
</dbReference>
<feature type="transmembrane region" description="Helical" evidence="1">
    <location>
        <begin position="12"/>
        <end position="29"/>
    </location>
</feature>
<reference evidence="3" key="3">
    <citation type="submission" date="2021-03" db="EMBL/GenBank/DDBJ databases">
        <title>Genomic Encyclopedia of Type Strains, Phase IV (KMG-IV): sequencing the most valuable type-strain genomes for metagenomic binning, comparative biology and taxonomic classification.</title>
        <authorList>
            <person name="Goeker M."/>
        </authorList>
    </citation>
    <scope>NUCLEOTIDE SEQUENCE</scope>
    <source>
        <strain evidence="3">DSM 22443</strain>
    </source>
</reference>
<dbReference type="PANTHER" id="PTHR40700:SF1">
    <property type="entry name" value="DUF63 DOMAIN-CONTAINING PROTEIN"/>
    <property type="match status" value="1"/>
</dbReference>
<reference evidence="2" key="1">
    <citation type="journal article" date="2014" name="Int. J. Syst. Evol. Microbiol.">
        <title>Complete genome sequence of Corynebacterium casei LMG S-19264T (=DSM 44701T), isolated from a smear-ripened cheese.</title>
        <authorList>
            <consortium name="US DOE Joint Genome Institute (JGI-PGF)"/>
            <person name="Walter F."/>
            <person name="Albersmeier A."/>
            <person name="Kalinowski J."/>
            <person name="Ruckert C."/>
        </authorList>
    </citation>
    <scope>NUCLEOTIDE SEQUENCE</scope>
    <source>
        <strain evidence="2">JCM 16108</strain>
    </source>
</reference>
<evidence type="ECO:0000313" key="2">
    <source>
        <dbReference type="EMBL" id="GGM56440.1"/>
    </source>
</evidence>
<evidence type="ECO:0000313" key="4">
    <source>
        <dbReference type="Proteomes" id="UP000614609"/>
    </source>
</evidence>
<gene>
    <name evidence="2" type="ORF">GCM10009017_03240</name>
    <name evidence="3" type="ORF">J2752_000866</name>
</gene>
<evidence type="ECO:0000313" key="3">
    <source>
        <dbReference type="EMBL" id="MBP1953985.1"/>
    </source>
</evidence>
<keyword evidence="1" id="KW-0472">Membrane</keyword>
<dbReference type="InterPro" id="IPR002749">
    <property type="entry name" value="DUF63"/>
</dbReference>
<dbReference type="OrthoDB" id="308209at2157"/>
<dbReference type="AlphaFoldDB" id="A0A830FJD7"/>
<proteinExistence type="predicted"/>
<evidence type="ECO:0000256" key="1">
    <source>
        <dbReference type="SAM" id="Phobius"/>
    </source>
</evidence>
<feature type="transmembrane region" description="Helical" evidence="1">
    <location>
        <begin position="100"/>
        <end position="117"/>
    </location>
</feature>
<sequence>MVLPSGFTVPPLPALAVLLVGVLVAAFALARERPPLTDRTVLSFAPWMALGSAAYVCHQLRLLPAAVTPFASAPAVYGSTFVVAVAVWLGARRTDSPKRVLAGVGLLALSVPVALAVRYGTAHDSLAPLWPLFALLMAVFLGSVCWVGLRRLRLADARTVDGAGALVIFGHALDAATTAVGVDVLGFGEQTPLSRLVMEFAAGLPTAPVLGVGWLFIVVKLVVAVAVVVLLADYVREAPTEGFLLLALVAAVGLGPGAHNLLLFTVATP</sequence>
<protein>
    <submittedName>
        <fullName evidence="3">Putative membrane protein</fullName>
    </submittedName>
</protein>
<dbReference type="EMBL" id="BMOO01000001">
    <property type="protein sequence ID" value="GGM56440.1"/>
    <property type="molecule type" value="Genomic_DNA"/>
</dbReference>
<keyword evidence="4" id="KW-1185">Reference proteome</keyword>